<comment type="caution">
    <text evidence="1">The sequence shown here is derived from an EMBL/GenBank/DDBJ whole genome shotgun (WGS) entry which is preliminary data.</text>
</comment>
<evidence type="ECO:0008006" key="2">
    <source>
        <dbReference type="Google" id="ProtNLM"/>
    </source>
</evidence>
<organism evidence="1">
    <name type="scientific">marine sediment metagenome</name>
    <dbReference type="NCBI Taxonomy" id="412755"/>
    <lineage>
        <taxon>unclassified sequences</taxon>
        <taxon>metagenomes</taxon>
        <taxon>ecological metagenomes</taxon>
    </lineage>
</organism>
<gene>
    <name evidence="1" type="ORF">S01H1_20736</name>
</gene>
<reference evidence="1" key="1">
    <citation type="journal article" date="2014" name="Front. Microbiol.">
        <title>High frequency of phylogenetically diverse reductive dehalogenase-homologous genes in deep subseafloor sedimentary metagenomes.</title>
        <authorList>
            <person name="Kawai M."/>
            <person name="Futagami T."/>
            <person name="Toyoda A."/>
            <person name="Takaki Y."/>
            <person name="Nishi S."/>
            <person name="Hori S."/>
            <person name="Arai W."/>
            <person name="Tsubouchi T."/>
            <person name="Morono Y."/>
            <person name="Uchiyama I."/>
            <person name="Ito T."/>
            <person name="Fujiyama A."/>
            <person name="Inagaki F."/>
            <person name="Takami H."/>
        </authorList>
    </citation>
    <scope>NUCLEOTIDE SEQUENCE</scope>
    <source>
        <strain evidence="1">Expedition CK06-06</strain>
    </source>
</reference>
<protein>
    <recommendedName>
        <fullName evidence="2">Sortilin N-terminal domain-containing protein</fullName>
    </recommendedName>
</protein>
<name>X0TMR5_9ZZZZ</name>
<sequence>RMGIAFSANKTENVYALVEAKKSVLLRSSDGGFNWQEINNQSDVGNRPFYYHRIWVNPVNENILYMLHTRMMISEDAGKTFRNLTGFRQAHSDFHAMWIHPNGEMMVVGNDGGVVISYNRGNNWRFVENLPLGQFYHVSFDMEIPYNVYGGLQDNGSWMGPAYVLKERAIYSYLWKTVGGGDGFDTEPDPEKPGAGYGMSQGGNLYYFDTSTGTSRGIVPTESDVKHRYNWNAGFAIDPFKPATIYLGSQFVHRSPDKGRTWEIISPDLT</sequence>
<proteinExistence type="predicted"/>
<dbReference type="AlphaFoldDB" id="X0TMR5"/>
<accession>X0TMR5</accession>
<feature type="non-terminal residue" evidence="1">
    <location>
        <position position="1"/>
    </location>
</feature>
<feature type="non-terminal residue" evidence="1">
    <location>
        <position position="270"/>
    </location>
</feature>
<dbReference type="SUPFAM" id="SSF110296">
    <property type="entry name" value="Oligoxyloglucan reducing end-specific cellobiohydrolase"/>
    <property type="match status" value="1"/>
</dbReference>
<dbReference type="EMBL" id="BARS01011394">
    <property type="protein sequence ID" value="GAF89422.1"/>
    <property type="molecule type" value="Genomic_DNA"/>
</dbReference>
<dbReference type="InterPro" id="IPR015943">
    <property type="entry name" value="WD40/YVTN_repeat-like_dom_sf"/>
</dbReference>
<dbReference type="Gene3D" id="2.130.10.10">
    <property type="entry name" value="YVTN repeat-like/Quinoprotein amine dehydrogenase"/>
    <property type="match status" value="1"/>
</dbReference>
<evidence type="ECO:0000313" key="1">
    <source>
        <dbReference type="EMBL" id="GAF89422.1"/>
    </source>
</evidence>